<dbReference type="InterPro" id="IPR012902">
    <property type="entry name" value="N_methyl_site"/>
</dbReference>
<name>A0ABZ0RP80_9BACT</name>
<dbReference type="SUPFAM" id="SSF54523">
    <property type="entry name" value="Pili subunits"/>
    <property type="match status" value="1"/>
</dbReference>
<dbReference type="Pfam" id="PF07963">
    <property type="entry name" value="N_methyl"/>
    <property type="match status" value="1"/>
</dbReference>
<feature type="domain" description="DUF1559" evidence="2">
    <location>
        <begin position="37"/>
        <end position="96"/>
    </location>
</feature>
<dbReference type="InterPro" id="IPR027558">
    <property type="entry name" value="Pre_pil_HX9DG_C"/>
</dbReference>
<evidence type="ECO:0000256" key="1">
    <source>
        <dbReference type="SAM" id="Phobius"/>
    </source>
</evidence>
<sequence length="230" mass="25299">MRRCRGFTLVELLTVMAVSALMMYILIPVLHSTLSSGRQAKCASNLRQIHLGFHLYAMDHHGIIAPAFGQDSDTENWNADEYYLWPTAIMPYLESKAGGAAAYGELPQGVFRCPESDLVVQAGANTHYGMNAQINSSRSGYETAGKPLYTFAMLTEPAKTVLLADSYHPEKPTECVLLIQPNSEGARWTGFRHNGKANLVFMDGHVETWAPEDFPTGGNAYTLSPWAAQP</sequence>
<dbReference type="NCBIfam" id="TIGR02532">
    <property type="entry name" value="IV_pilin_GFxxxE"/>
    <property type="match status" value="1"/>
</dbReference>
<dbReference type="Pfam" id="PF07596">
    <property type="entry name" value="SBP_bac_10"/>
    <property type="match status" value="1"/>
</dbReference>
<keyword evidence="4" id="KW-1185">Reference proteome</keyword>
<evidence type="ECO:0000259" key="2">
    <source>
        <dbReference type="Pfam" id="PF07596"/>
    </source>
</evidence>
<evidence type="ECO:0000313" key="4">
    <source>
        <dbReference type="Proteomes" id="UP001324993"/>
    </source>
</evidence>
<keyword evidence="1" id="KW-0812">Transmembrane</keyword>
<dbReference type="Proteomes" id="UP001324993">
    <property type="component" value="Chromosome"/>
</dbReference>
<gene>
    <name evidence="3" type="ORF">SH580_04280</name>
</gene>
<organism evidence="3 4">
    <name type="scientific">Coraliomargarita algicola</name>
    <dbReference type="NCBI Taxonomy" id="3092156"/>
    <lineage>
        <taxon>Bacteria</taxon>
        <taxon>Pseudomonadati</taxon>
        <taxon>Verrucomicrobiota</taxon>
        <taxon>Opitutia</taxon>
        <taxon>Puniceicoccales</taxon>
        <taxon>Coraliomargaritaceae</taxon>
        <taxon>Coraliomargarita</taxon>
    </lineage>
</organism>
<dbReference type="InterPro" id="IPR011453">
    <property type="entry name" value="DUF1559"/>
</dbReference>
<keyword evidence="1" id="KW-0472">Membrane</keyword>
<dbReference type="NCBIfam" id="TIGR04294">
    <property type="entry name" value="pre_pil_HX9DG"/>
    <property type="match status" value="1"/>
</dbReference>
<dbReference type="Gene3D" id="3.30.700.10">
    <property type="entry name" value="Glycoprotein, Type 4 Pilin"/>
    <property type="match status" value="1"/>
</dbReference>
<feature type="transmembrane region" description="Helical" evidence="1">
    <location>
        <begin position="12"/>
        <end position="31"/>
    </location>
</feature>
<proteinExistence type="predicted"/>
<evidence type="ECO:0000313" key="3">
    <source>
        <dbReference type="EMBL" id="WPJ96923.1"/>
    </source>
</evidence>
<dbReference type="InterPro" id="IPR045584">
    <property type="entry name" value="Pilin-like"/>
</dbReference>
<accession>A0ABZ0RP80</accession>
<protein>
    <submittedName>
        <fullName evidence="3">DUF1559 domain-containing protein</fullName>
    </submittedName>
</protein>
<reference evidence="3 4" key="1">
    <citation type="submission" date="2023-11" db="EMBL/GenBank/DDBJ databases">
        <title>Coraliomargarita sp. nov., isolated from marine algae.</title>
        <authorList>
            <person name="Lee J.K."/>
            <person name="Baek J.H."/>
            <person name="Kim J.M."/>
            <person name="Choi D.G."/>
            <person name="Jeon C.O."/>
        </authorList>
    </citation>
    <scope>NUCLEOTIDE SEQUENCE [LARGE SCALE GENOMIC DNA]</scope>
    <source>
        <strain evidence="3 4">J2-16</strain>
    </source>
</reference>
<keyword evidence="1" id="KW-1133">Transmembrane helix</keyword>
<dbReference type="RefSeq" id="WP_319833780.1">
    <property type="nucleotide sequence ID" value="NZ_CP138858.1"/>
</dbReference>
<dbReference type="PANTHER" id="PTHR30093">
    <property type="entry name" value="GENERAL SECRETION PATHWAY PROTEIN G"/>
    <property type="match status" value="1"/>
</dbReference>
<dbReference type="EMBL" id="CP138858">
    <property type="protein sequence ID" value="WPJ96923.1"/>
    <property type="molecule type" value="Genomic_DNA"/>
</dbReference>